<proteinExistence type="predicted"/>
<reference evidence="1" key="1">
    <citation type="submission" date="2014-07" db="EMBL/GenBank/DDBJ databases">
        <authorList>
            <person name="Urmite Genomes Urmite Genomes"/>
        </authorList>
    </citation>
    <scope>NUCLEOTIDE SEQUENCE</scope>
    <source>
        <strain evidence="1">11W110_air</strain>
    </source>
</reference>
<name>A0A078MRY2_9MICC</name>
<sequence length="198" mass="21404">MAQAQVRLSWLPVGAGGHVVIYTSRWWELRQARREHRPPQPLFHAALEVDAGTGTWVIEMAPAWGRHRSPRGVVATGPVGHRILAVSPLFRYEVRCWPGGIIDDLAYAAGEPVVFPLSPADAAALLRRTVQVPLHVWGTRMPGGDMWNSNSLASWLLEGSGIDAAELRPPEGGRAPGWAAGVQAARLPPATAPDQLQS</sequence>
<dbReference type="PATRIC" id="fig|1461584.3.peg.2368"/>
<gene>
    <name evidence="1" type="ORF">BN1051_02393</name>
</gene>
<evidence type="ECO:0000313" key="1">
    <source>
        <dbReference type="EMBL" id="CEA09030.1"/>
    </source>
</evidence>
<dbReference type="AlphaFoldDB" id="A0A078MRY2"/>
<dbReference type="EMBL" id="LN483071">
    <property type="protein sequence ID" value="CEA09030.1"/>
    <property type="molecule type" value="Genomic_DNA"/>
</dbReference>
<accession>A0A078MRY2</accession>
<organism evidence="1">
    <name type="scientific">Arthrobacter saudimassiliensis</name>
    <dbReference type="NCBI Taxonomy" id="1461584"/>
    <lineage>
        <taxon>Bacteria</taxon>
        <taxon>Bacillati</taxon>
        <taxon>Actinomycetota</taxon>
        <taxon>Actinomycetes</taxon>
        <taxon>Micrococcales</taxon>
        <taxon>Micrococcaceae</taxon>
        <taxon>Arthrobacter</taxon>
    </lineage>
</organism>
<protein>
    <submittedName>
        <fullName evidence="1">Uncharacterized protein</fullName>
    </submittedName>
</protein>